<accession>A0A834FX94</accession>
<reference evidence="1" key="1">
    <citation type="submission" date="2019-11" db="EMBL/GenBank/DDBJ databases">
        <authorList>
            <person name="Liu Y."/>
            <person name="Hou J."/>
            <person name="Li T.-Q."/>
            <person name="Guan C.-H."/>
            <person name="Wu X."/>
            <person name="Wu H.-Z."/>
            <person name="Ling F."/>
            <person name="Zhang R."/>
            <person name="Shi X.-G."/>
            <person name="Ren J.-P."/>
            <person name="Chen E.-F."/>
            <person name="Sun J.-M."/>
        </authorList>
    </citation>
    <scope>NUCLEOTIDE SEQUENCE</scope>
    <source>
        <strain evidence="1">Adult_tree_wgs_1</strain>
        <tissue evidence="1">Leaves</tissue>
    </source>
</reference>
<evidence type="ECO:0000313" key="2">
    <source>
        <dbReference type="Proteomes" id="UP000626092"/>
    </source>
</evidence>
<protein>
    <submittedName>
        <fullName evidence="1">Uncharacterized protein</fullName>
    </submittedName>
</protein>
<proteinExistence type="predicted"/>
<dbReference type="EMBL" id="WJXA01000277">
    <property type="protein sequence ID" value="KAF7113528.1"/>
    <property type="molecule type" value="Genomic_DNA"/>
</dbReference>
<sequence>MNNIPSVFHLEYFVMLSHLLGRISHALSDVMDQDTLLAYLSHCSSSTIISSGEFDFERKDNALSENGGNEGALVYYQVDDHDEDHEEVMNSV</sequence>
<keyword evidence="2" id="KW-1185">Reference proteome</keyword>
<comment type="caution">
    <text evidence="1">The sequence shown here is derived from an EMBL/GenBank/DDBJ whole genome shotgun (WGS) entry which is preliminary data.</text>
</comment>
<name>A0A834FX94_RHOSS</name>
<dbReference type="AlphaFoldDB" id="A0A834FX94"/>
<dbReference type="Proteomes" id="UP000626092">
    <property type="component" value="Unassembled WGS sequence"/>
</dbReference>
<evidence type="ECO:0000313" key="1">
    <source>
        <dbReference type="EMBL" id="KAF7113528.1"/>
    </source>
</evidence>
<organism evidence="1 2">
    <name type="scientific">Rhododendron simsii</name>
    <name type="common">Sims's rhododendron</name>
    <dbReference type="NCBI Taxonomy" id="118357"/>
    <lineage>
        <taxon>Eukaryota</taxon>
        <taxon>Viridiplantae</taxon>
        <taxon>Streptophyta</taxon>
        <taxon>Embryophyta</taxon>
        <taxon>Tracheophyta</taxon>
        <taxon>Spermatophyta</taxon>
        <taxon>Magnoliopsida</taxon>
        <taxon>eudicotyledons</taxon>
        <taxon>Gunneridae</taxon>
        <taxon>Pentapetalae</taxon>
        <taxon>asterids</taxon>
        <taxon>Ericales</taxon>
        <taxon>Ericaceae</taxon>
        <taxon>Ericoideae</taxon>
        <taxon>Rhodoreae</taxon>
        <taxon>Rhododendron</taxon>
    </lineage>
</organism>
<gene>
    <name evidence="1" type="ORF">RHSIM_RhsimUnG0117100</name>
</gene>